<evidence type="ECO:0000256" key="3">
    <source>
        <dbReference type="ARBA" id="ARBA00023002"/>
    </source>
</evidence>
<dbReference type="Gene3D" id="3.40.50.720">
    <property type="entry name" value="NAD(P)-binding Rossmann-like Domain"/>
    <property type="match status" value="2"/>
</dbReference>
<evidence type="ECO:0000259" key="8">
    <source>
        <dbReference type="SMART" id="SM01003"/>
    </source>
</evidence>
<dbReference type="SUPFAM" id="SSF55347">
    <property type="entry name" value="Glyceraldehyde-3-phosphate dehydrogenase-like, C-terminal domain"/>
    <property type="match status" value="1"/>
</dbReference>
<accession>A0A8H5CXV2</accession>
<protein>
    <recommendedName>
        <fullName evidence="11">Saccharopine dehydrogenase</fullName>
    </recommendedName>
</protein>
<sequence>MIYSEEIKSIVVTDCVIQHRLITHTQNVPSAYSFVSLTLYFIHQPVESAMRPTRKALQKLTLGLRREDPNRIWERRAPLTPDAINQLLEEEDVEVVVEPCERRVFTNTEYEKAGAKLSPLLDHAHILVGIKETPMDALARQRAPVRLSTANGDIPRTHVMFSHTAKGQTYNTGLLSQFAAPTDRVLGESAAQFEKKMELWPRLIDYELLTNDEGKRTVGFGWFAGVAGVLESLSAMAHAHLELGIASPFLYTPRPHTLPSLERLRAALREVGSWISTQGTPRALGPVVICVTGTGNVARGSLSMLDELPLRKIPADQYDQIYLVHARPEDYFVRKDGKAFDRQDYYANPGEWESVFGERIMPYVTLLINGTGWSSGFPRLLSTKQLAGAIAKAQSMNLPGAASRGKCIGDISCDIGGGLEFLEQSTTLSEPTYKFAVSNTSGHTTMMSVDILPTALPLDASQHFSKEFYPYLRTLIHNVKTHGSSNEWKGGSVQDAKYTEALERATIASRGQLRKKHQWLQPAVDKWHQMQRGNGQLENSAPVQLGGTGASVDPGVRKKKVLMFGSGMVAGPAVQEIAKRSDVDLVIATNMLGEAQQQAIRHGQEHNNIKYRIVDVGRKETYEHLVKDADVVISLLPAAFHVDVADMCISNSKHLITASYISEGMRNLHDRALQADVLLLNEIGLDPGIDHCSAISLVNNLKAQGKEVVSFTSFCGGLPAPDSIFDGTSGSAVPLKYKFSWSPVGVLRAANQGVRYLLNGRIVRLLGEDLLRSGFPRLPIPLMQGVELEGIANRDSMPYRDTYGLQGAGSLRTLVRGTLRYPGFCTLMQSFKDLGLLDDSEKITIDSWAALLPRALSIKLKASCGFDVDMNNRSLESIMRDTVPWDQALNVAGRTAFSDALSALEWLGLWSASGTAKDVMRGVTVPMAAHTPLELFAMVLAHRLRYAATERDMVVLSHEVIVRGPNGVTQQEEVHRSSLVTYGDESASAMARTVGLPIAFAALDVLDGKVKRRGVSGPNEREVYEAVLGRLEEAGLGMVENVEAVKPGHGIGTVEESLRASSL</sequence>
<evidence type="ECO:0000259" key="7">
    <source>
        <dbReference type="SMART" id="SM01002"/>
    </source>
</evidence>
<dbReference type="SUPFAM" id="SSF51735">
    <property type="entry name" value="NAD(P)-binding Rossmann-fold domains"/>
    <property type="match status" value="1"/>
</dbReference>
<evidence type="ECO:0000256" key="6">
    <source>
        <dbReference type="ARBA" id="ARBA00025744"/>
    </source>
</evidence>
<dbReference type="Pfam" id="PF05222">
    <property type="entry name" value="AlaDh_PNT_N"/>
    <property type="match status" value="1"/>
</dbReference>
<evidence type="ECO:0000256" key="5">
    <source>
        <dbReference type="ARBA" id="ARBA00023268"/>
    </source>
</evidence>
<name>A0A8H5CXV2_9AGAR</name>
<dbReference type="Gene3D" id="1.10.1870.10">
    <property type="entry name" value="Domain 3, Saccharopine reductase"/>
    <property type="match status" value="1"/>
</dbReference>
<evidence type="ECO:0000256" key="4">
    <source>
        <dbReference type="ARBA" id="ARBA00023154"/>
    </source>
</evidence>
<evidence type="ECO:0000313" key="9">
    <source>
        <dbReference type="EMBL" id="KAF5350016.1"/>
    </source>
</evidence>
<keyword evidence="3" id="KW-0560">Oxidoreductase</keyword>
<dbReference type="SUPFAM" id="SSF52283">
    <property type="entry name" value="Formate/glycerate dehydrogenase catalytic domain-like"/>
    <property type="match status" value="1"/>
</dbReference>
<comment type="pathway">
    <text evidence="2">Amino-acid degradation; L-lysine degradation via saccharopine pathway; glutaryl-CoA from L-lysine: step 2/6.</text>
</comment>
<dbReference type="Pfam" id="PF03435">
    <property type="entry name" value="Sacchrp_dh_NADP"/>
    <property type="match status" value="1"/>
</dbReference>
<keyword evidence="10" id="KW-1185">Reference proteome</keyword>
<gene>
    <name evidence="9" type="ORF">D9756_009211</name>
</gene>
<evidence type="ECO:0008006" key="11">
    <source>
        <dbReference type="Google" id="ProtNLM"/>
    </source>
</evidence>
<keyword evidence="4" id="KW-0028">Amino-acid biosynthesis</keyword>
<keyword evidence="5" id="KW-0511">Multifunctional enzyme</keyword>
<dbReference type="PANTHER" id="PTHR11133:SF23">
    <property type="entry name" value="SACCHAROPINE DEHYDROGENASE [NAD(+), L-LYSINE-FORMING]"/>
    <property type="match status" value="1"/>
</dbReference>
<dbReference type="InterPro" id="IPR032095">
    <property type="entry name" value="Sacchrp_dh-like_C"/>
</dbReference>
<dbReference type="AlphaFoldDB" id="A0A8H5CXV2"/>
<comment type="pathway">
    <text evidence="1">Amino-acid degradation; L-lysine degradation via saccharopine pathway; glutaryl-CoA from L-lysine: step 1/6.</text>
</comment>
<dbReference type="SMART" id="SM01003">
    <property type="entry name" value="AlaDh_PNT_N"/>
    <property type="match status" value="1"/>
</dbReference>
<evidence type="ECO:0000313" key="10">
    <source>
        <dbReference type="Proteomes" id="UP000559027"/>
    </source>
</evidence>
<dbReference type="UniPathway" id="UPA00868">
    <property type="reaction ID" value="UER00835"/>
</dbReference>
<dbReference type="InterPro" id="IPR007698">
    <property type="entry name" value="AlaDH/PNT_NAD(H)-bd"/>
</dbReference>
<feature type="domain" description="Alanine dehydrogenase/pyridine nucleotide transhydrogenase NAD(H)-binding" evidence="7">
    <location>
        <begin position="264"/>
        <end position="448"/>
    </location>
</feature>
<comment type="caution">
    <text evidence="9">The sequence shown here is derived from an EMBL/GenBank/DDBJ whole genome shotgun (WGS) entry which is preliminary data.</text>
</comment>
<dbReference type="EMBL" id="JAACJO010000015">
    <property type="protein sequence ID" value="KAF5350016.1"/>
    <property type="molecule type" value="Genomic_DNA"/>
</dbReference>
<dbReference type="PANTHER" id="PTHR11133">
    <property type="entry name" value="SACCHAROPINE DEHYDROGENASE"/>
    <property type="match status" value="1"/>
</dbReference>
<dbReference type="InterPro" id="IPR036291">
    <property type="entry name" value="NAD(P)-bd_dom_sf"/>
</dbReference>
<dbReference type="Pfam" id="PF16653">
    <property type="entry name" value="Sacchrp_dh_C"/>
    <property type="match status" value="1"/>
</dbReference>
<dbReference type="GO" id="GO:0033512">
    <property type="term" value="P:L-lysine catabolic process to acetyl-CoA via saccharopine"/>
    <property type="evidence" value="ECO:0007669"/>
    <property type="project" value="UniProtKB-UniPathway"/>
</dbReference>
<dbReference type="GO" id="GO:0005737">
    <property type="term" value="C:cytoplasm"/>
    <property type="evidence" value="ECO:0007669"/>
    <property type="project" value="TreeGrafter"/>
</dbReference>
<organism evidence="9 10">
    <name type="scientific">Leucocoprinus leucothites</name>
    <dbReference type="NCBI Taxonomy" id="201217"/>
    <lineage>
        <taxon>Eukaryota</taxon>
        <taxon>Fungi</taxon>
        <taxon>Dikarya</taxon>
        <taxon>Basidiomycota</taxon>
        <taxon>Agaricomycotina</taxon>
        <taxon>Agaricomycetes</taxon>
        <taxon>Agaricomycetidae</taxon>
        <taxon>Agaricales</taxon>
        <taxon>Agaricineae</taxon>
        <taxon>Agaricaceae</taxon>
        <taxon>Leucocoprinus</taxon>
    </lineage>
</organism>
<dbReference type="InterPro" id="IPR005097">
    <property type="entry name" value="Sacchrp_dh_NADP-bd"/>
</dbReference>
<evidence type="ECO:0000256" key="1">
    <source>
        <dbReference type="ARBA" id="ARBA00004682"/>
    </source>
</evidence>
<reference evidence="9 10" key="1">
    <citation type="journal article" date="2020" name="ISME J.">
        <title>Uncovering the hidden diversity of litter-decomposition mechanisms in mushroom-forming fungi.</title>
        <authorList>
            <person name="Floudas D."/>
            <person name="Bentzer J."/>
            <person name="Ahren D."/>
            <person name="Johansson T."/>
            <person name="Persson P."/>
            <person name="Tunlid A."/>
        </authorList>
    </citation>
    <scope>NUCLEOTIDE SEQUENCE [LARGE SCALE GENOMIC DNA]</scope>
    <source>
        <strain evidence="9 10">CBS 146.42</strain>
    </source>
</reference>
<dbReference type="GO" id="GO:0019878">
    <property type="term" value="P:lysine biosynthetic process via aminoadipic acid"/>
    <property type="evidence" value="ECO:0007669"/>
    <property type="project" value="TreeGrafter"/>
</dbReference>
<proteinExistence type="inferred from homology"/>
<comment type="similarity">
    <text evidence="6">In the C-terminal section; belongs to the saccharopine dehydrogenase family.</text>
</comment>
<dbReference type="GO" id="GO:0004753">
    <property type="term" value="F:saccharopine dehydrogenase activity"/>
    <property type="evidence" value="ECO:0007669"/>
    <property type="project" value="TreeGrafter"/>
</dbReference>
<dbReference type="Proteomes" id="UP000559027">
    <property type="component" value="Unassembled WGS sequence"/>
</dbReference>
<evidence type="ECO:0000256" key="2">
    <source>
        <dbReference type="ARBA" id="ARBA00004720"/>
    </source>
</evidence>
<dbReference type="InterPro" id="IPR051168">
    <property type="entry name" value="AASS"/>
</dbReference>
<dbReference type="OrthoDB" id="10059875at2759"/>
<dbReference type="SMART" id="SM01002">
    <property type="entry name" value="AlaDh_PNT_C"/>
    <property type="match status" value="1"/>
</dbReference>
<keyword evidence="4" id="KW-0457">Lysine biosynthesis</keyword>
<feature type="domain" description="Alanine dehydrogenase/pyridine nucleotide transhydrogenase N-terminal" evidence="8">
    <location>
        <begin position="63"/>
        <end position="227"/>
    </location>
</feature>
<dbReference type="CDD" id="cd12189">
    <property type="entry name" value="LKR_SDH_like"/>
    <property type="match status" value="1"/>
</dbReference>
<dbReference type="InterPro" id="IPR007886">
    <property type="entry name" value="AlaDH/PNT_N"/>
</dbReference>
<dbReference type="Gene3D" id="3.30.360.10">
    <property type="entry name" value="Dihydrodipicolinate Reductase, domain 2"/>
    <property type="match status" value="1"/>
</dbReference>